<reference key="2">
    <citation type="submission" date="2011-08" db="EMBL/GenBank/DDBJ databases">
        <title>Genome sequence of Naumovozyma castellii.</title>
        <authorList>
            <person name="Gordon J.L."/>
            <person name="Armisen D."/>
            <person name="Proux-Wera E."/>
            <person name="OhEigeartaigh S.S."/>
            <person name="Byrne K.P."/>
            <person name="Wolfe K.H."/>
        </authorList>
    </citation>
    <scope>NUCLEOTIDE SEQUENCE</scope>
    <source>
        <strain>Type strain:CBS 4309</strain>
    </source>
</reference>
<dbReference type="PIRSF" id="PIRSF000962">
    <property type="entry name" value="Cyc_nuc_PDEase"/>
    <property type="match status" value="1"/>
</dbReference>
<dbReference type="InParanoid" id="G0VF28"/>
<organism evidence="2 3">
    <name type="scientific">Naumovozyma castellii</name>
    <name type="common">Yeast</name>
    <name type="synonym">Saccharomyces castellii</name>
    <dbReference type="NCBI Taxonomy" id="27288"/>
    <lineage>
        <taxon>Eukaryota</taxon>
        <taxon>Fungi</taxon>
        <taxon>Dikarya</taxon>
        <taxon>Ascomycota</taxon>
        <taxon>Saccharomycotina</taxon>
        <taxon>Saccharomycetes</taxon>
        <taxon>Saccharomycetales</taxon>
        <taxon>Saccharomycetaceae</taxon>
        <taxon>Naumovozyma</taxon>
    </lineage>
</organism>
<protein>
    <recommendedName>
        <fullName evidence="4">3',5'-cyclic-nucleotide phosphodiesterase</fullName>
    </recommendedName>
</protein>
<dbReference type="GO" id="GO:1902660">
    <property type="term" value="P:negative regulation of glucose mediated signaling pathway"/>
    <property type="evidence" value="ECO:0007669"/>
    <property type="project" value="TreeGrafter"/>
</dbReference>
<dbReference type="KEGG" id="ncs:NCAS_0E00230"/>
<accession>G0VF28</accession>
<dbReference type="OrthoDB" id="258495at2759"/>
<dbReference type="HOGENOM" id="CLU_016658_2_1_1"/>
<dbReference type="AlphaFoldDB" id="G0VF28"/>
<dbReference type="PRINTS" id="PR00388">
    <property type="entry name" value="PDIESTERASE2"/>
</dbReference>
<evidence type="ECO:0008006" key="4">
    <source>
        <dbReference type="Google" id="ProtNLM"/>
    </source>
</evidence>
<dbReference type="Proteomes" id="UP000001640">
    <property type="component" value="Chromosome 5"/>
</dbReference>
<name>G0VF28_NAUCA</name>
<dbReference type="GO" id="GO:0006198">
    <property type="term" value="P:cAMP catabolic process"/>
    <property type="evidence" value="ECO:0007669"/>
    <property type="project" value="UniProtKB-UniRule"/>
</dbReference>
<keyword evidence="3" id="KW-1185">Reference proteome</keyword>
<dbReference type="Pfam" id="PF02112">
    <property type="entry name" value="PDEase_II"/>
    <property type="match status" value="1"/>
</dbReference>
<evidence type="ECO:0000256" key="1">
    <source>
        <dbReference type="PIRNR" id="PIRNR000962"/>
    </source>
</evidence>
<dbReference type="FunCoup" id="G0VF28">
    <property type="interactions" value="72"/>
</dbReference>
<dbReference type="GO" id="GO:0007189">
    <property type="term" value="P:adenylate cyclase-activating G protein-coupled receptor signaling pathway"/>
    <property type="evidence" value="ECO:0007669"/>
    <property type="project" value="EnsemblFungi"/>
</dbReference>
<dbReference type="STRING" id="1064592.G0VF28"/>
<dbReference type="InterPro" id="IPR036866">
    <property type="entry name" value="RibonucZ/Hydroxyglut_hydro"/>
</dbReference>
<dbReference type="OMA" id="YYITHPH"/>
<dbReference type="InterPro" id="IPR000396">
    <property type="entry name" value="Pdiesterase2"/>
</dbReference>
<keyword evidence="1" id="KW-0114">cAMP</keyword>
<dbReference type="EMBL" id="HE576756">
    <property type="protein sequence ID" value="CCC70093.1"/>
    <property type="molecule type" value="Genomic_DNA"/>
</dbReference>
<evidence type="ECO:0000313" key="2">
    <source>
        <dbReference type="EMBL" id="CCC70093.1"/>
    </source>
</evidence>
<evidence type="ECO:0000313" key="3">
    <source>
        <dbReference type="Proteomes" id="UP000001640"/>
    </source>
</evidence>
<dbReference type="GO" id="GO:0004115">
    <property type="term" value="F:3',5'-cyclic-AMP phosphodiesterase activity"/>
    <property type="evidence" value="ECO:0007669"/>
    <property type="project" value="UniProtKB-UniRule"/>
</dbReference>
<proteinExistence type="inferred from homology"/>
<dbReference type="PANTHER" id="PTHR28283">
    <property type="entry name" value="3',5'-CYCLIC-NUCLEOTIDE PHOSPHODIESTERASE 1"/>
    <property type="match status" value="1"/>
</dbReference>
<dbReference type="PANTHER" id="PTHR28283:SF1">
    <property type="entry name" value="3',5'-CYCLIC-NUCLEOTIDE PHOSPHODIESTERASE 1"/>
    <property type="match status" value="1"/>
</dbReference>
<reference evidence="2 3" key="1">
    <citation type="journal article" date="2011" name="Proc. Natl. Acad. Sci. U.S.A.">
        <title>Evolutionary erosion of yeast sex chromosomes by mating-type switching accidents.</title>
        <authorList>
            <person name="Gordon J.L."/>
            <person name="Armisen D."/>
            <person name="Proux-Wera E."/>
            <person name="Oheigeartaigh S.S."/>
            <person name="Byrne K.P."/>
            <person name="Wolfe K.H."/>
        </authorList>
    </citation>
    <scope>NUCLEOTIDE SEQUENCE [LARGE SCALE GENOMIC DNA]</scope>
    <source>
        <strain evidence="3">ATCC 76901 / BCRC 22586 / CBS 4309 / NBRC 1992 / NRRL Y-12630</strain>
    </source>
</reference>
<dbReference type="RefSeq" id="XP_003676454.1">
    <property type="nucleotide sequence ID" value="XM_003676406.1"/>
</dbReference>
<dbReference type="SUPFAM" id="SSF56281">
    <property type="entry name" value="Metallo-hydrolase/oxidoreductase"/>
    <property type="match status" value="1"/>
</dbReference>
<sequence>MSASFEITVLGASGGPWDGTTQCFMIHPTSSAIDISSVCVDGGVGVSSILQILSKSNHPERQNEIESYYESEFEPISKYVDDRMPFRVGFSKKIMDQLELGRNSKSQIYSLSTMATRVFQGIEEYYFTHPHMDHINGFIINSPMIYDPEYNASKNLYGLSFTMEALKKHIFNDIAWPNLLNDGTDMIKANNLKNGVRHISKLFPQWKIIPFKVSHGIGATKAKEKIYSTVYVIVDNITNDCIVVGGDVERDPADGSKIYLDKVWQYLAYKIPLGHLKGIFIECSSPNSLKDEQLYGHMSPKHLVEELDRLLELYSTIPDRTRDLSKQPLKILITHVKMITSLRDPRLIILDELRDMSKETKLEDKVIFSMAVPGYTFSL</sequence>
<dbReference type="eggNOG" id="ENOG502RFKK">
    <property type="taxonomic scope" value="Eukaryota"/>
</dbReference>
<comment type="similarity">
    <text evidence="1">Belongs to the cyclic nucleotide phosphodiesterase class-II family.</text>
</comment>
<dbReference type="Gene3D" id="3.60.15.10">
    <property type="entry name" value="Ribonuclease Z/Hydroxyacylglutathione hydrolase-like"/>
    <property type="match status" value="1"/>
</dbReference>
<dbReference type="GeneID" id="96903726"/>
<dbReference type="CDD" id="cd07735">
    <property type="entry name" value="class_II_PDE_MBL-fold"/>
    <property type="match status" value="1"/>
</dbReference>
<gene>
    <name evidence="2" type="primary">NCAS0E00230</name>
    <name evidence="2" type="ordered locus">NCAS_0E00230</name>
</gene>
<keyword evidence="1" id="KW-0378">Hydrolase</keyword>
<dbReference type="GO" id="GO:0047555">
    <property type="term" value="F:3',5'-cyclic-GMP phosphodiesterase activity"/>
    <property type="evidence" value="ECO:0007669"/>
    <property type="project" value="TreeGrafter"/>
</dbReference>